<feature type="region of interest" description="Disordered" evidence="1">
    <location>
        <begin position="42"/>
        <end position="61"/>
    </location>
</feature>
<name>A0AAV1UKA0_9STRA</name>
<reference evidence="2" key="1">
    <citation type="submission" date="2024-01" db="EMBL/GenBank/DDBJ databases">
        <authorList>
            <person name="Webb A."/>
        </authorList>
    </citation>
    <scope>NUCLEOTIDE SEQUENCE</scope>
    <source>
        <strain evidence="2">Pm1</strain>
    </source>
</reference>
<organism evidence="2 3">
    <name type="scientific">Peronospora matthiolae</name>
    <dbReference type="NCBI Taxonomy" id="2874970"/>
    <lineage>
        <taxon>Eukaryota</taxon>
        <taxon>Sar</taxon>
        <taxon>Stramenopiles</taxon>
        <taxon>Oomycota</taxon>
        <taxon>Peronosporomycetes</taxon>
        <taxon>Peronosporales</taxon>
        <taxon>Peronosporaceae</taxon>
        <taxon>Peronospora</taxon>
    </lineage>
</organism>
<evidence type="ECO:0000313" key="2">
    <source>
        <dbReference type="EMBL" id="CAK7935064.1"/>
    </source>
</evidence>
<sequence>MSDASPFQDDLVLQRSPGRPAPSAVVVVASLPSLPFLRVQQDEHEASAPVSAAVAEERVHR</sequence>
<proteinExistence type="predicted"/>
<dbReference type="AlphaFoldDB" id="A0AAV1UKA0"/>
<feature type="region of interest" description="Disordered" evidence="1">
    <location>
        <begin position="1"/>
        <end position="20"/>
    </location>
</feature>
<protein>
    <submittedName>
        <fullName evidence="2">Uncharacterized protein</fullName>
    </submittedName>
</protein>
<evidence type="ECO:0000313" key="3">
    <source>
        <dbReference type="Proteomes" id="UP001162060"/>
    </source>
</evidence>
<dbReference type="EMBL" id="CAKLBY020000221">
    <property type="protein sequence ID" value="CAK7935064.1"/>
    <property type="molecule type" value="Genomic_DNA"/>
</dbReference>
<dbReference type="Proteomes" id="UP001162060">
    <property type="component" value="Unassembled WGS sequence"/>
</dbReference>
<comment type="caution">
    <text evidence="2">The sequence shown here is derived from an EMBL/GenBank/DDBJ whole genome shotgun (WGS) entry which is preliminary data.</text>
</comment>
<evidence type="ECO:0000256" key="1">
    <source>
        <dbReference type="SAM" id="MobiDB-lite"/>
    </source>
</evidence>
<gene>
    <name evidence="2" type="ORF">PM001_LOCUS20214</name>
</gene>
<accession>A0AAV1UKA0</accession>